<feature type="compositionally biased region" description="Polar residues" evidence="1">
    <location>
        <begin position="87"/>
        <end position="97"/>
    </location>
</feature>
<organism evidence="2 3">
    <name type="scientific">Cotesia glomerata</name>
    <name type="common">Lepidopteran parasitic wasp</name>
    <name type="synonym">Apanteles glomeratus</name>
    <dbReference type="NCBI Taxonomy" id="32391"/>
    <lineage>
        <taxon>Eukaryota</taxon>
        <taxon>Metazoa</taxon>
        <taxon>Ecdysozoa</taxon>
        <taxon>Arthropoda</taxon>
        <taxon>Hexapoda</taxon>
        <taxon>Insecta</taxon>
        <taxon>Pterygota</taxon>
        <taxon>Neoptera</taxon>
        <taxon>Endopterygota</taxon>
        <taxon>Hymenoptera</taxon>
        <taxon>Apocrita</taxon>
        <taxon>Ichneumonoidea</taxon>
        <taxon>Braconidae</taxon>
        <taxon>Microgastrinae</taxon>
        <taxon>Cotesia</taxon>
    </lineage>
</organism>
<evidence type="ECO:0000313" key="3">
    <source>
        <dbReference type="Proteomes" id="UP000826195"/>
    </source>
</evidence>
<evidence type="ECO:0000256" key="1">
    <source>
        <dbReference type="SAM" id="MobiDB-lite"/>
    </source>
</evidence>
<gene>
    <name evidence="2" type="ORF">KQX54_005053</name>
</gene>
<keyword evidence="3" id="KW-1185">Reference proteome</keyword>
<comment type="caution">
    <text evidence="2">The sequence shown here is derived from an EMBL/GenBank/DDBJ whole genome shotgun (WGS) entry which is preliminary data.</text>
</comment>
<dbReference type="Proteomes" id="UP000826195">
    <property type="component" value="Unassembled WGS sequence"/>
</dbReference>
<feature type="region of interest" description="Disordered" evidence="1">
    <location>
        <begin position="85"/>
        <end position="122"/>
    </location>
</feature>
<dbReference type="EMBL" id="JAHXZJ010000001">
    <property type="protein sequence ID" value="KAH0566877.1"/>
    <property type="molecule type" value="Genomic_DNA"/>
</dbReference>
<dbReference type="AlphaFoldDB" id="A0AAV7J6R8"/>
<evidence type="ECO:0000313" key="2">
    <source>
        <dbReference type="EMBL" id="KAH0566877.1"/>
    </source>
</evidence>
<name>A0AAV7J6R8_COTGL</name>
<reference evidence="2 3" key="1">
    <citation type="journal article" date="2021" name="J. Hered.">
        <title>A chromosome-level genome assembly of the parasitoid wasp, Cotesia glomerata (Hymenoptera: Braconidae).</title>
        <authorList>
            <person name="Pinto B.J."/>
            <person name="Weis J.J."/>
            <person name="Gamble T."/>
            <person name="Ode P.J."/>
            <person name="Paul R."/>
            <person name="Zaspel J.M."/>
        </authorList>
    </citation>
    <scope>NUCLEOTIDE SEQUENCE [LARGE SCALE GENOMIC DNA]</scope>
    <source>
        <strain evidence="2">CgM1</strain>
    </source>
</reference>
<feature type="region of interest" description="Disordered" evidence="1">
    <location>
        <begin position="1"/>
        <end position="37"/>
    </location>
</feature>
<proteinExistence type="predicted"/>
<accession>A0AAV7J6R8</accession>
<protein>
    <submittedName>
        <fullName evidence="2">Uncharacterized protein</fullName>
    </submittedName>
</protein>
<feature type="compositionally biased region" description="Basic and acidic residues" evidence="1">
    <location>
        <begin position="1"/>
        <end position="14"/>
    </location>
</feature>
<sequence>MRGRNSKRDIRGDSPHQFAKRHPSVPGPQSRQFFGAPLGLLGLPKRSGPSLPRLYSTDYTFPHQMYDTPAAAVAVAVAAAAAAAAANSTGNTRSRCSTLPPDPASTRNARESPRELLPPVMV</sequence>